<evidence type="ECO:0000259" key="5">
    <source>
        <dbReference type="Pfam" id="PF00117"/>
    </source>
</evidence>
<dbReference type="GO" id="GO:0000162">
    <property type="term" value="P:L-tryptophan biosynthetic process"/>
    <property type="evidence" value="ECO:0007669"/>
    <property type="project" value="TreeGrafter"/>
</dbReference>
<dbReference type="InterPro" id="IPR017926">
    <property type="entry name" value="GATASE"/>
</dbReference>
<dbReference type="FunFam" id="3.40.50.880:FF:000003">
    <property type="entry name" value="Anthranilate synthase component II"/>
    <property type="match status" value="1"/>
</dbReference>
<dbReference type="GO" id="GO:0002047">
    <property type="term" value="P:phenazine biosynthetic process"/>
    <property type="evidence" value="ECO:0007669"/>
    <property type="project" value="TreeGrafter"/>
</dbReference>
<dbReference type="Gene3D" id="3.40.50.880">
    <property type="match status" value="1"/>
</dbReference>
<dbReference type="InterPro" id="IPR029062">
    <property type="entry name" value="Class_I_gatase-like"/>
</dbReference>
<evidence type="ECO:0000313" key="6">
    <source>
        <dbReference type="EMBL" id="QCI27012.1"/>
    </source>
</evidence>
<dbReference type="Pfam" id="PF00117">
    <property type="entry name" value="GATase"/>
    <property type="match status" value="1"/>
</dbReference>
<evidence type="ECO:0000256" key="1">
    <source>
        <dbReference type="ARBA" id="ARBA00012266"/>
    </source>
</evidence>
<keyword evidence="6" id="KW-0614">Plasmid</keyword>
<protein>
    <recommendedName>
        <fullName evidence="1">anthranilate synthase</fullName>
        <ecNumber evidence="1">4.1.3.27</ecNumber>
    </recommendedName>
</protein>
<organism evidence="6 7">
    <name type="scientific">Buchnera aphidicola</name>
    <name type="common">Thelaxes californica</name>
    <dbReference type="NCBI Taxonomy" id="1315998"/>
    <lineage>
        <taxon>Bacteria</taxon>
        <taxon>Pseudomonadati</taxon>
        <taxon>Pseudomonadota</taxon>
        <taxon>Gammaproteobacteria</taxon>
        <taxon>Enterobacterales</taxon>
        <taxon>Erwiniaceae</taxon>
        <taxon>Buchnera</taxon>
    </lineage>
</organism>
<geneLocation type="plasmid" evidence="7">
    <name>ptrp</name>
</geneLocation>
<dbReference type="AlphaFoldDB" id="A0A4D6YDA3"/>
<keyword evidence="7" id="KW-1185">Reference proteome</keyword>
<dbReference type="GO" id="GO:0005829">
    <property type="term" value="C:cytosol"/>
    <property type="evidence" value="ECO:0007669"/>
    <property type="project" value="TreeGrafter"/>
</dbReference>
<dbReference type="InterPro" id="IPR006221">
    <property type="entry name" value="TrpG/PapA_dom"/>
</dbReference>
<proteinExistence type="predicted"/>
<feature type="domain" description="Glutamine amidotransferase" evidence="5">
    <location>
        <begin position="6"/>
        <end position="187"/>
    </location>
</feature>
<dbReference type="InterPro" id="IPR050472">
    <property type="entry name" value="Anth_synth/Amidotransfase"/>
</dbReference>
<evidence type="ECO:0000313" key="7">
    <source>
        <dbReference type="Proteomes" id="UP000298782"/>
    </source>
</evidence>
<keyword evidence="3" id="KW-0456">Lyase</keyword>
<dbReference type="EMBL" id="CP034854">
    <property type="protein sequence ID" value="QCI27012.1"/>
    <property type="molecule type" value="Genomic_DNA"/>
</dbReference>
<evidence type="ECO:0000256" key="3">
    <source>
        <dbReference type="ARBA" id="ARBA00023239"/>
    </source>
</evidence>
<dbReference type="PANTHER" id="PTHR43418:SF2">
    <property type="entry name" value="BIFUNCTIONAL PROTEIN TRPGD"/>
    <property type="match status" value="1"/>
</dbReference>
<dbReference type="EC" id="4.1.3.27" evidence="1"/>
<evidence type="ECO:0000256" key="2">
    <source>
        <dbReference type="ARBA" id="ARBA00022962"/>
    </source>
</evidence>
<reference evidence="6 7" key="1">
    <citation type="submission" date="2018-12" db="EMBL/GenBank/DDBJ databases">
        <authorList>
            <person name="Chong R.A."/>
        </authorList>
    </citation>
    <scope>NUCLEOTIDE SEQUENCE [LARGE SCALE GENOMIC DNA]</scope>
    <source>
        <strain evidence="6 7">Tca</strain>
        <plasmid evidence="7">ptrp</plasmid>
    </source>
</reference>
<reference evidence="6 7" key="2">
    <citation type="submission" date="2019-05" db="EMBL/GenBank/DDBJ databases">
        <title>Genome evolution of the obligate endosymbiont Buchnera aphidicola.</title>
        <authorList>
            <person name="Moran N.A."/>
        </authorList>
    </citation>
    <scope>NUCLEOTIDE SEQUENCE [LARGE SCALE GENOMIC DNA]</scope>
    <source>
        <strain evidence="6 7">Tca</strain>
        <plasmid evidence="7">ptrp</plasmid>
    </source>
</reference>
<dbReference type="NCBIfam" id="TIGR00566">
    <property type="entry name" value="trpG_papA"/>
    <property type="match status" value="1"/>
</dbReference>
<comment type="catalytic activity">
    <reaction evidence="4">
        <text>chorismate + L-glutamine = anthranilate + pyruvate + L-glutamate + H(+)</text>
        <dbReference type="Rhea" id="RHEA:21732"/>
        <dbReference type="ChEBI" id="CHEBI:15361"/>
        <dbReference type="ChEBI" id="CHEBI:15378"/>
        <dbReference type="ChEBI" id="CHEBI:16567"/>
        <dbReference type="ChEBI" id="CHEBI:29748"/>
        <dbReference type="ChEBI" id="CHEBI:29985"/>
        <dbReference type="ChEBI" id="CHEBI:58359"/>
        <dbReference type="EC" id="4.1.3.27"/>
    </reaction>
</comment>
<name>A0A4D6YDA3_9GAMM</name>
<dbReference type="GO" id="GO:0004048">
    <property type="term" value="F:anthranilate phosphoribosyltransferase activity"/>
    <property type="evidence" value="ECO:0007669"/>
    <property type="project" value="TreeGrafter"/>
</dbReference>
<dbReference type="CDD" id="cd01743">
    <property type="entry name" value="GATase1_Anthranilate_Synthase"/>
    <property type="match status" value="1"/>
</dbReference>
<dbReference type="RefSeq" id="WP_158353947.1">
    <property type="nucleotide sequence ID" value="NZ_CP034854.1"/>
</dbReference>
<dbReference type="SUPFAM" id="SSF52317">
    <property type="entry name" value="Class I glutamine amidotransferase-like"/>
    <property type="match status" value="1"/>
</dbReference>
<keyword evidence="2" id="KW-0315">Glutamine amidotransferase</keyword>
<dbReference type="PANTHER" id="PTHR43418">
    <property type="entry name" value="MULTIFUNCTIONAL TRYPTOPHAN BIOSYNTHESIS PROTEIN-RELATED"/>
    <property type="match status" value="1"/>
</dbReference>
<dbReference type="PRINTS" id="PR00097">
    <property type="entry name" value="ANTSNTHASEII"/>
</dbReference>
<accession>A0A4D6YDA3</accession>
<dbReference type="OrthoDB" id="9806430at2"/>
<evidence type="ECO:0000256" key="4">
    <source>
        <dbReference type="ARBA" id="ARBA00047683"/>
    </source>
</evidence>
<sequence length="195" mass="22033">MANILFIDNFDSFIYNLVDHLRVKKHKVIIFRNDTNITIISDFINNLNNPIIMLSPGPGLPKNAGCILSLIKMFKGKIPIVGICLGFQAIVETYGGKIKPSGKIMHGKTSLIKHDQKAMFKHIPSPFIAGRYHSLMGTNISNKKIIVNAYYEKIPMAVRDDENLICGFQFHPESILTPFGNKIIDHTIKWIINEK</sequence>
<dbReference type="Proteomes" id="UP000298782">
    <property type="component" value="Plasmid pTrp"/>
</dbReference>
<dbReference type="PRINTS" id="PR00096">
    <property type="entry name" value="GATASE"/>
</dbReference>
<dbReference type="PROSITE" id="PS51273">
    <property type="entry name" value="GATASE_TYPE_1"/>
    <property type="match status" value="1"/>
</dbReference>
<dbReference type="GO" id="GO:0004049">
    <property type="term" value="F:anthranilate synthase activity"/>
    <property type="evidence" value="ECO:0007669"/>
    <property type="project" value="UniProtKB-EC"/>
</dbReference>
<gene>
    <name evidence="6" type="ORF">D9V80_02480</name>
</gene>